<evidence type="ECO:0000313" key="2">
    <source>
        <dbReference type="Proteomes" id="UP001243375"/>
    </source>
</evidence>
<keyword evidence="2" id="KW-1185">Reference proteome</keyword>
<name>A0ACC2X4M9_9TREE</name>
<accession>A0ACC2X4M9</accession>
<sequence length="637" mass="69725">MFLEYCPGGELSDLLDQLHASGQHLPEQSIWAYLRQLIGALHQCHEPSSRGSDAFKIILHRDIKPANSEPLFEEPDDTRLRQLIRGGANPLISEIYSNELWVVLTKMLTLNPLERPTTAELLQFPGIKYEQPLSALVEALEMNTNLQYQRHELEDQHASDLQSRDDAIRELAAINAQNLYHTSHIEQQLEQMRSEHQSEIEFYERETTRLNTLVETERLAGASRKAAYEEVQQQVNHLQLELQQINLVIRSVEDRTNTLDTRERLLSEREQAVAVEEQQHEDRIERARLAVKDRQPAIRAAQIVPAPRHMIRPAQVSPDPRPRPACSSRTAHTPASRNVASVVRTMRSVEEAKPRSATDRQVCNLAAHRSVPLSATSNSSTPSTTGTKTVVSGSKAIARAAVPPSTRLSRPLTGSSSNTQHPSRPVTSAPREAVVVETSRTVVPRKIAMTSDDARTSVAKATPMQPTKSAMKTAPSTTSTTSTTSVHAQQPSRLVRFAPPSAVVPEATRSVGSNKVAPIPSVVRKAFIMAGPAPSANSAAKAAPSATSINSRISTIAPIVKRQVVIKSTSTAVPLVAGELSKRAVNSQSTTSTAPSASDALPVSSKRKFEHFRPRSSASASIGARPYVDMAAKRIRA</sequence>
<gene>
    <name evidence="1" type="ORF">QFC22_003770</name>
</gene>
<proteinExistence type="predicted"/>
<protein>
    <submittedName>
        <fullName evidence="1">Uncharacterized protein</fullName>
    </submittedName>
</protein>
<evidence type="ECO:0000313" key="1">
    <source>
        <dbReference type="EMBL" id="KAJ9118550.1"/>
    </source>
</evidence>
<dbReference type="Proteomes" id="UP001243375">
    <property type="component" value="Unassembled WGS sequence"/>
</dbReference>
<organism evidence="1 2">
    <name type="scientific">Naganishia vaughanmartiniae</name>
    <dbReference type="NCBI Taxonomy" id="1424756"/>
    <lineage>
        <taxon>Eukaryota</taxon>
        <taxon>Fungi</taxon>
        <taxon>Dikarya</taxon>
        <taxon>Basidiomycota</taxon>
        <taxon>Agaricomycotina</taxon>
        <taxon>Tremellomycetes</taxon>
        <taxon>Filobasidiales</taxon>
        <taxon>Filobasidiaceae</taxon>
        <taxon>Naganishia</taxon>
    </lineage>
</organism>
<comment type="caution">
    <text evidence="1">The sequence shown here is derived from an EMBL/GenBank/DDBJ whole genome shotgun (WGS) entry which is preliminary data.</text>
</comment>
<dbReference type="EMBL" id="JASBWU010000010">
    <property type="protein sequence ID" value="KAJ9118550.1"/>
    <property type="molecule type" value="Genomic_DNA"/>
</dbReference>
<reference evidence="1" key="1">
    <citation type="submission" date="2023-04" db="EMBL/GenBank/DDBJ databases">
        <title>Draft Genome sequencing of Naganishia species isolated from polar environments using Oxford Nanopore Technology.</title>
        <authorList>
            <person name="Leo P."/>
            <person name="Venkateswaran K."/>
        </authorList>
    </citation>
    <scope>NUCLEOTIDE SEQUENCE</scope>
    <source>
        <strain evidence="1">MNA-CCFEE 5425</strain>
    </source>
</reference>